<dbReference type="AlphaFoldDB" id="A0A4Q4TRK6"/>
<evidence type="ECO:0000313" key="2">
    <source>
        <dbReference type="EMBL" id="RYP08230.1"/>
    </source>
</evidence>
<keyword evidence="3" id="KW-1185">Reference proteome</keyword>
<evidence type="ECO:0000313" key="3">
    <source>
        <dbReference type="Proteomes" id="UP000293360"/>
    </source>
</evidence>
<protein>
    <submittedName>
        <fullName evidence="2">Uncharacterized protein</fullName>
    </submittedName>
</protein>
<dbReference type="OrthoDB" id="10596370at2759"/>
<evidence type="ECO:0000256" key="1">
    <source>
        <dbReference type="SAM" id="MobiDB-lite"/>
    </source>
</evidence>
<name>A0A4Q4TRK6_9PEZI</name>
<gene>
    <name evidence="2" type="ORF">DL764_002045</name>
</gene>
<accession>A0A4Q4TRK6</accession>
<dbReference type="Proteomes" id="UP000293360">
    <property type="component" value="Unassembled WGS sequence"/>
</dbReference>
<feature type="region of interest" description="Disordered" evidence="1">
    <location>
        <begin position="142"/>
        <end position="169"/>
    </location>
</feature>
<proteinExistence type="predicted"/>
<dbReference type="EMBL" id="QJNU01000069">
    <property type="protein sequence ID" value="RYP08230.1"/>
    <property type="molecule type" value="Genomic_DNA"/>
</dbReference>
<sequence>MQRPTGQRRAVLAHSLGRMDPEHLHEDADIVRNGEQVPAVLVYKQMKKVVETGPGDAAEGRGDARLSFLAIVTAARSDFRRIATLDSLLPEDTSLRRQRHDSLLDNGKQYAEKGNRVLPYGAGISSEAAADSFCDGSGNLRSASTTSAGNYPPRGSRTAGRTEINPLWN</sequence>
<comment type="caution">
    <text evidence="2">The sequence shown here is derived from an EMBL/GenBank/DDBJ whole genome shotgun (WGS) entry which is preliminary data.</text>
</comment>
<organism evidence="2 3">
    <name type="scientific">Monosporascus ibericus</name>
    <dbReference type="NCBI Taxonomy" id="155417"/>
    <lineage>
        <taxon>Eukaryota</taxon>
        <taxon>Fungi</taxon>
        <taxon>Dikarya</taxon>
        <taxon>Ascomycota</taxon>
        <taxon>Pezizomycotina</taxon>
        <taxon>Sordariomycetes</taxon>
        <taxon>Xylariomycetidae</taxon>
        <taxon>Xylariales</taxon>
        <taxon>Xylariales incertae sedis</taxon>
        <taxon>Monosporascus</taxon>
    </lineage>
</organism>
<reference evidence="2 3" key="1">
    <citation type="submission" date="2018-06" db="EMBL/GenBank/DDBJ databases">
        <title>Complete Genomes of Monosporascus.</title>
        <authorList>
            <person name="Robinson A.J."/>
            <person name="Natvig D.O."/>
        </authorList>
    </citation>
    <scope>NUCLEOTIDE SEQUENCE [LARGE SCALE GENOMIC DNA]</scope>
    <source>
        <strain evidence="2 3">CBS 110550</strain>
    </source>
</reference>